<name>A0A4P6JS73_KTERU</name>
<dbReference type="KEGG" id="kbs:EPA93_21095"/>
<dbReference type="EMBL" id="CP035758">
    <property type="protein sequence ID" value="QBD78359.1"/>
    <property type="molecule type" value="Genomic_DNA"/>
</dbReference>
<evidence type="ECO:0000256" key="1">
    <source>
        <dbReference type="ARBA" id="ARBA00009437"/>
    </source>
</evidence>
<dbReference type="GO" id="GO:0003700">
    <property type="term" value="F:DNA-binding transcription factor activity"/>
    <property type="evidence" value="ECO:0007669"/>
    <property type="project" value="InterPro"/>
</dbReference>
<evidence type="ECO:0000313" key="7">
    <source>
        <dbReference type="Proteomes" id="UP000290365"/>
    </source>
</evidence>
<keyword evidence="2" id="KW-0805">Transcription regulation</keyword>
<dbReference type="InterPro" id="IPR000847">
    <property type="entry name" value="LysR_HTH_N"/>
</dbReference>
<dbReference type="RefSeq" id="WP_129889412.1">
    <property type="nucleotide sequence ID" value="NZ_CP035758.1"/>
</dbReference>
<dbReference type="PRINTS" id="PR00039">
    <property type="entry name" value="HTHLYSR"/>
</dbReference>
<dbReference type="Pfam" id="PF00126">
    <property type="entry name" value="HTH_1"/>
    <property type="match status" value="1"/>
</dbReference>
<evidence type="ECO:0000256" key="2">
    <source>
        <dbReference type="ARBA" id="ARBA00023015"/>
    </source>
</evidence>
<gene>
    <name evidence="6" type="ORF">EPA93_21095</name>
</gene>
<dbReference type="PANTHER" id="PTHR30126">
    <property type="entry name" value="HTH-TYPE TRANSCRIPTIONAL REGULATOR"/>
    <property type="match status" value="1"/>
</dbReference>
<keyword evidence="4" id="KW-0804">Transcription</keyword>
<dbReference type="InterPro" id="IPR005119">
    <property type="entry name" value="LysR_subst-bd"/>
</dbReference>
<keyword evidence="7" id="KW-1185">Reference proteome</keyword>
<dbReference type="Proteomes" id="UP000290365">
    <property type="component" value="Chromosome"/>
</dbReference>
<dbReference type="GO" id="GO:0000976">
    <property type="term" value="F:transcription cis-regulatory region binding"/>
    <property type="evidence" value="ECO:0007669"/>
    <property type="project" value="TreeGrafter"/>
</dbReference>
<feature type="domain" description="HTH lysR-type" evidence="5">
    <location>
        <begin position="1"/>
        <end position="58"/>
    </location>
</feature>
<evidence type="ECO:0000259" key="5">
    <source>
        <dbReference type="PROSITE" id="PS50931"/>
    </source>
</evidence>
<dbReference type="AlphaFoldDB" id="A0A4P6JS73"/>
<dbReference type="InterPro" id="IPR036390">
    <property type="entry name" value="WH_DNA-bd_sf"/>
</dbReference>
<reference evidence="6 7" key="1">
    <citation type="submission" date="2019-01" db="EMBL/GenBank/DDBJ databases">
        <title>Ktedonosporobacter rubrisoli SCAWS-G2.</title>
        <authorList>
            <person name="Huang Y."/>
            <person name="Yan B."/>
        </authorList>
    </citation>
    <scope>NUCLEOTIDE SEQUENCE [LARGE SCALE GENOMIC DNA]</scope>
    <source>
        <strain evidence="6 7">SCAWS-G2</strain>
    </source>
</reference>
<dbReference type="Gene3D" id="1.10.10.10">
    <property type="entry name" value="Winged helix-like DNA-binding domain superfamily/Winged helix DNA-binding domain"/>
    <property type="match status" value="1"/>
</dbReference>
<dbReference type="PROSITE" id="PS50931">
    <property type="entry name" value="HTH_LYSR"/>
    <property type="match status" value="1"/>
</dbReference>
<dbReference type="Gene3D" id="3.40.190.290">
    <property type="match status" value="1"/>
</dbReference>
<dbReference type="FunFam" id="1.10.10.10:FF:000001">
    <property type="entry name" value="LysR family transcriptional regulator"/>
    <property type="match status" value="1"/>
</dbReference>
<organism evidence="6 7">
    <name type="scientific">Ktedonosporobacter rubrisoli</name>
    <dbReference type="NCBI Taxonomy" id="2509675"/>
    <lineage>
        <taxon>Bacteria</taxon>
        <taxon>Bacillati</taxon>
        <taxon>Chloroflexota</taxon>
        <taxon>Ktedonobacteria</taxon>
        <taxon>Ktedonobacterales</taxon>
        <taxon>Ktedonosporobacteraceae</taxon>
        <taxon>Ktedonosporobacter</taxon>
    </lineage>
</organism>
<evidence type="ECO:0000256" key="3">
    <source>
        <dbReference type="ARBA" id="ARBA00023125"/>
    </source>
</evidence>
<evidence type="ECO:0000256" key="4">
    <source>
        <dbReference type="ARBA" id="ARBA00023163"/>
    </source>
</evidence>
<proteinExistence type="inferred from homology"/>
<dbReference type="SUPFAM" id="SSF46785">
    <property type="entry name" value="Winged helix' DNA-binding domain"/>
    <property type="match status" value="1"/>
</dbReference>
<comment type="similarity">
    <text evidence="1">Belongs to the LysR transcriptional regulatory family.</text>
</comment>
<dbReference type="OrthoDB" id="9803735at2"/>
<accession>A0A4P6JS73</accession>
<evidence type="ECO:0000313" key="6">
    <source>
        <dbReference type="EMBL" id="QBD78359.1"/>
    </source>
</evidence>
<protein>
    <submittedName>
        <fullName evidence="6">LysR family transcriptional regulator</fullName>
    </submittedName>
</protein>
<dbReference type="InterPro" id="IPR036388">
    <property type="entry name" value="WH-like_DNA-bd_sf"/>
</dbReference>
<dbReference type="Pfam" id="PF03466">
    <property type="entry name" value="LysR_substrate"/>
    <property type="match status" value="1"/>
</dbReference>
<dbReference type="PANTHER" id="PTHR30126:SF40">
    <property type="entry name" value="HTH-TYPE TRANSCRIPTIONAL REGULATOR GLTR"/>
    <property type="match status" value="1"/>
</dbReference>
<keyword evidence="3" id="KW-0238">DNA-binding</keyword>
<dbReference type="SUPFAM" id="SSF53850">
    <property type="entry name" value="Periplasmic binding protein-like II"/>
    <property type="match status" value="1"/>
</dbReference>
<sequence>MELTDLKIFVSIANEGSVSRAAERLDYVQSNVTARLRKLESELGVSLFHRHPKGVTLTEKGQVFCDYASAILNMAEEAVKVVQEPAEPGGSLTIGIVETGTCGNFMNALADFQTRYPAVSLSLSIGTSAELLTKVLHHQLDGAFVTGNIPSSQLIFDYSTQDELALLTRQDTPTFPKLAETRWAIFPKDCPFRSILQGWLRDEGIALTNIIEISSLEALLSCVRSGLACTLLPRSVLTGEYKHLGTFPVPERFRFINTSLIRRKDRFASKAFMAFVEMIASTGL</sequence>